<protein>
    <submittedName>
        <fullName evidence="2">NAD-dependent epimerase/dehydratase family protein</fullName>
    </submittedName>
</protein>
<organism evidence="2 3">
    <name type="scientific">Roseovarius faecimaris</name>
    <dbReference type="NCBI Taxonomy" id="2494550"/>
    <lineage>
        <taxon>Bacteria</taxon>
        <taxon>Pseudomonadati</taxon>
        <taxon>Pseudomonadota</taxon>
        <taxon>Alphaproteobacteria</taxon>
        <taxon>Rhodobacterales</taxon>
        <taxon>Roseobacteraceae</taxon>
        <taxon>Roseovarius</taxon>
    </lineage>
</organism>
<dbReference type="KEGG" id="rom:EI983_09650"/>
<dbReference type="OrthoDB" id="7687386at2"/>
<reference evidence="3" key="1">
    <citation type="submission" date="2018-12" db="EMBL/GenBank/DDBJ databases">
        <title>Complete genome sequence of Roseovarius sp. MME-070.</title>
        <authorList>
            <person name="Nam Y.-D."/>
            <person name="Kang J."/>
            <person name="Chung W.-H."/>
            <person name="Park Y.S."/>
        </authorList>
    </citation>
    <scope>NUCLEOTIDE SEQUENCE [LARGE SCALE GENOMIC DNA]</scope>
    <source>
        <strain evidence="3">MME-070</strain>
    </source>
</reference>
<dbReference type="InterPro" id="IPR001509">
    <property type="entry name" value="Epimerase_deHydtase"/>
</dbReference>
<evidence type="ECO:0000313" key="2">
    <source>
        <dbReference type="EMBL" id="QGY00364.1"/>
    </source>
</evidence>
<dbReference type="EMBL" id="CP034348">
    <property type="protein sequence ID" value="QGY00364.1"/>
    <property type="molecule type" value="Genomic_DNA"/>
</dbReference>
<evidence type="ECO:0000313" key="3">
    <source>
        <dbReference type="Proteomes" id="UP000428330"/>
    </source>
</evidence>
<evidence type="ECO:0000259" key="1">
    <source>
        <dbReference type="Pfam" id="PF01370"/>
    </source>
</evidence>
<proteinExistence type="predicted"/>
<dbReference type="Gene3D" id="3.40.50.720">
    <property type="entry name" value="NAD(P)-binding Rossmann-like Domain"/>
    <property type="match status" value="1"/>
</dbReference>
<feature type="domain" description="NAD-dependent epimerase/dehydratase" evidence="1">
    <location>
        <begin position="11"/>
        <end position="183"/>
    </location>
</feature>
<name>A0A6I6IWN0_9RHOB</name>
<dbReference type="Pfam" id="PF01370">
    <property type="entry name" value="Epimerase"/>
    <property type="match status" value="1"/>
</dbReference>
<gene>
    <name evidence="2" type="ORF">EI983_09650</name>
</gene>
<sequence length="283" mass="28806">MVTKRPQIRRILVTGANGRLGRLLQGAAPAAVPAPVEFLFAARSGPSDLPAFDAVALPDTLPPADMVIGLWGVTSGSPAALARNATLATATQALARATGARVALHLSSAGVYGPGEDLSEDSPALAASDYGRAKLRMEAAVAGFAGDGIAHCCIRLANVVGADSLASGLSGSAPVTLTRFDDGKGPLRSYVAPGHLRGIFAALSALPAAALPPVLNVAAPPPVEMEALARAAGKDVAWKPVTPADRQRVTLNTARLAALLPDLSLPKTAEDMIADWQQARALA</sequence>
<dbReference type="InterPro" id="IPR036291">
    <property type="entry name" value="NAD(P)-bd_dom_sf"/>
</dbReference>
<dbReference type="Proteomes" id="UP000428330">
    <property type="component" value="Chromosome"/>
</dbReference>
<keyword evidence="3" id="KW-1185">Reference proteome</keyword>
<dbReference type="SUPFAM" id="SSF51735">
    <property type="entry name" value="NAD(P)-binding Rossmann-fold domains"/>
    <property type="match status" value="1"/>
</dbReference>
<dbReference type="AlphaFoldDB" id="A0A6I6IWN0"/>
<accession>A0A6I6IWN0</accession>